<keyword evidence="2" id="KW-1185">Reference proteome</keyword>
<dbReference type="AlphaFoldDB" id="A0A3M8WXX4"/>
<dbReference type="EMBL" id="RIBZ01000083">
    <property type="protein sequence ID" value="RNG34254.1"/>
    <property type="molecule type" value="Genomic_DNA"/>
</dbReference>
<name>A0A3M8WXX4_9ACTN</name>
<dbReference type="RefSeq" id="WP_123098929.1">
    <property type="nucleotide sequence ID" value="NZ_RIBZ01000083.1"/>
</dbReference>
<dbReference type="Proteomes" id="UP000275401">
    <property type="component" value="Unassembled WGS sequence"/>
</dbReference>
<sequence length="74" mass="8480">MTEQSTYFPDGTPIEVILEGGPDDLPRAHRTGRSSLATRKLKIQHRNGYEHFELVDGELVPAVFRWIMRTKIAE</sequence>
<accession>A0A3M8WXX4</accession>
<gene>
    <name evidence="1" type="ORF">EEJ42_05985</name>
</gene>
<reference evidence="1 2" key="1">
    <citation type="submission" date="2018-11" db="EMBL/GenBank/DDBJ databases">
        <title>The Potential of Streptomyces as Biocontrol Agents against the Tomato grey mould, Botrytis cinerea (Gray mold) Frontiers in Microbiology.</title>
        <authorList>
            <person name="Li D."/>
        </authorList>
    </citation>
    <scope>NUCLEOTIDE SEQUENCE [LARGE SCALE GENOMIC DNA]</scope>
    <source>
        <strain evidence="1 2">NEAU-LD23</strain>
    </source>
</reference>
<organism evidence="1 2">
    <name type="scientific">Streptomyces botrytidirepellens</name>
    <dbReference type="NCBI Taxonomy" id="2486417"/>
    <lineage>
        <taxon>Bacteria</taxon>
        <taxon>Bacillati</taxon>
        <taxon>Actinomycetota</taxon>
        <taxon>Actinomycetes</taxon>
        <taxon>Kitasatosporales</taxon>
        <taxon>Streptomycetaceae</taxon>
        <taxon>Streptomyces</taxon>
    </lineage>
</organism>
<comment type="caution">
    <text evidence="1">The sequence shown here is derived from an EMBL/GenBank/DDBJ whole genome shotgun (WGS) entry which is preliminary data.</text>
</comment>
<protein>
    <submittedName>
        <fullName evidence="1">Uncharacterized protein</fullName>
    </submittedName>
</protein>
<evidence type="ECO:0000313" key="1">
    <source>
        <dbReference type="EMBL" id="RNG34254.1"/>
    </source>
</evidence>
<evidence type="ECO:0000313" key="2">
    <source>
        <dbReference type="Proteomes" id="UP000275401"/>
    </source>
</evidence>
<dbReference type="InterPro" id="IPR046030">
    <property type="entry name" value="DUF5988"/>
</dbReference>
<proteinExistence type="predicted"/>
<dbReference type="Pfam" id="PF19450">
    <property type="entry name" value="DUF5988"/>
    <property type="match status" value="1"/>
</dbReference>